<organism evidence="1 2">
    <name type="scientific">Mycena sanguinolenta</name>
    <dbReference type="NCBI Taxonomy" id="230812"/>
    <lineage>
        <taxon>Eukaryota</taxon>
        <taxon>Fungi</taxon>
        <taxon>Dikarya</taxon>
        <taxon>Basidiomycota</taxon>
        <taxon>Agaricomycotina</taxon>
        <taxon>Agaricomycetes</taxon>
        <taxon>Agaricomycetidae</taxon>
        <taxon>Agaricales</taxon>
        <taxon>Marasmiineae</taxon>
        <taxon>Mycenaceae</taxon>
        <taxon>Mycena</taxon>
    </lineage>
</organism>
<sequence length="279" mass="30370">MSLKPDGYSTSTADVCHEREEQRVLIRCHSVTLRHAIPAISRHPAAPHHSAANPVDFAVRLSSTLSKLIPPRLPPLPPTAPPASRLCRPPRRLCRIAVATLSVRVLATAQSQNPPVTSASCSLPRLFALRGVLLRLPVCLDVPMSPLLLQVFHFVQANDTVTLRLFLLKKRAWPLFSLRTLLASGEANYSGRISEGASCAPSIPFASLSSIFGWSFGSRDYDQTASAAAVPRVAGVSWLPQCPIPIPSFDFHRQIAGIHVFVEFIPLVFTPLTLGFPDP</sequence>
<comment type="caution">
    <text evidence="1">The sequence shown here is derived from an EMBL/GenBank/DDBJ whole genome shotgun (WGS) entry which is preliminary data.</text>
</comment>
<reference evidence="1" key="1">
    <citation type="submission" date="2020-05" db="EMBL/GenBank/DDBJ databases">
        <title>Mycena genomes resolve the evolution of fungal bioluminescence.</title>
        <authorList>
            <person name="Tsai I.J."/>
        </authorList>
    </citation>
    <scope>NUCLEOTIDE SEQUENCE</scope>
    <source>
        <strain evidence="1">160909Yilan</strain>
    </source>
</reference>
<evidence type="ECO:0000313" key="2">
    <source>
        <dbReference type="Proteomes" id="UP000623467"/>
    </source>
</evidence>
<keyword evidence="2" id="KW-1185">Reference proteome</keyword>
<evidence type="ECO:0000313" key="1">
    <source>
        <dbReference type="EMBL" id="KAF7360888.1"/>
    </source>
</evidence>
<accession>A0A8H6YGP1</accession>
<dbReference type="Proteomes" id="UP000623467">
    <property type="component" value="Unassembled WGS sequence"/>
</dbReference>
<dbReference type="AlphaFoldDB" id="A0A8H6YGP1"/>
<proteinExistence type="predicted"/>
<protein>
    <submittedName>
        <fullName evidence="1">Uncharacterized protein</fullName>
    </submittedName>
</protein>
<gene>
    <name evidence="1" type="ORF">MSAN_01118500</name>
</gene>
<name>A0A8H6YGP1_9AGAR</name>
<dbReference type="EMBL" id="JACAZH010000008">
    <property type="protein sequence ID" value="KAF7360888.1"/>
    <property type="molecule type" value="Genomic_DNA"/>
</dbReference>